<evidence type="ECO:0000256" key="4">
    <source>
        <dbReference type="ARBA" id="ARBA00022692"/>
    </source>
</evidence>
<evidence type="ECO:0000256" key="9">
    <source>
        <dbReference type="SAM" id="MobiDB-lite"/>
    </source>
</evidence>
<keyword evidence="6 10" id="KW-1133">Transmembrane helix</keyword>
<dbReference type="PANTHER" id="PTHR12371">
    <property type="entry name" value="TRANSLOCATION ASSOCIATED MEMBRANE PROTEIN"/>
    <property type="match status" value="1"/>
</dbReference>
<feature type="transmembrane region" description="Helical" evidence="10">
    <location>
        <begin position="283"/>
        <end position="309"/>
    </location>
</feature>
<keyword evidence="5" id="KW-0653">Protein transport</keyword>
<protein>
    <submittedName>
        <fullName evidence="12">TR1L1-like protein</fullName>
    </submittedName>
</protein>
<feature type="region of interest" description="Disordered" evidence="9">
    <location>
        <begin position="1"/>
        <end position="26"/>
    </location>
</feature>
<feature type="transmembrane region" description="Helical" evidence="10">
    <location>
        <begin position="61"/>
        <end position="83"/>
    </location>
</feature>
<dbReference type="PIRSF" id="PIRSF005449">
    <property type="entry name" value="Translocation_assoc_membrane"/>
    <property type="match status" value="1"/>
</dbReference>
<dbReference type="PROSITE" id="PS50922">
    <property type="entry name" value="TLC"/>
    <property type="match status" value="1"/>
</dbReference>
<feature type="transmembrane region" description="Helical" evidence="10">
    <location>
        <begin position="228"/>
        <end position="244"/>
    </location>
</feature>
<dbReference type="SMART" id="SM00724">
    <property type="entry name" value="TLC"/>
    <property type="match status" value="1"/>
</dbReference>
<keyword evidence="4 8" id="KW-0812">Transmembrane</keyword>
<accession>A0ABY7FAJ1</accession>
<feature type="region of interest" description="Disordered" evidence="9">
    <location>
        <begin position="368"/>
        <end position="403"/>
    </location>
</feature>
<evidence type="ECO:0000256" key="3">
    <source>
        <dbReference type="ARBA" id="ARBA00022448"/>
    </source>
</evidence>
<dbReference type="PANTHER" id="PTHR12371:SF11">
    <property type="entry name" value="TRANSLOCATING CHAIN-ASSOCIATED MEMBRANE PROTEIN"/>
    <property type="match status" value="1"/>
</dbReference>
<proteinExistence type="inferred from homology"/>
<dbReference type="InterPro" id="IPR006634">
    <property type="entry name" value="TLC-dom"/>
</dbReference>
<dbReference type="EMBL" id="CP111021">
    <property type="protein sequence ID" value="WAR17811.1"/>
    <property type="molecule type" value="Genomic_DNA"/>
</dbReference>
<feature type="transmembrane region" description="Helical" evidence="10">
    <location>
        <begin position="329"/>
        <end position="349"/>
    </location>
</feature>
<comment type="subcellular location">
    <subcellularLocation>
        <location evidence="1">Membrane</location>
        <topology evidence="1">Multi-pass membrane protein</topology>
    </subcellularLocation>
</comment>
<evidence type="ECO:0000256" key="5">
    <source>
        <dbReference type="ARBA" id="ARBA00022927"/>
    </source>
</evidence>
<sequence>MEQRTLGKLPITSSLSNRPDSEGAANKTAFNMGMRGRKSSKSPPVFSHEFVIQNHADITSCVAMVFVIGLMFQATSPVASLFVTLQHNITVNATDSTEPLFLFTCGLKDIFTTFFYLLICIIAHAVVQEYVLDKLNRKMHLSKVKHSKFNESGQLMTFYFASAVWGADTIIREGFHNINQLWEGYPTSHANMTFIVKFYFLVQLAYWLHCFPELYFQKIKKEEMKGRITYCMLYLIFIAGAYAMNFTRVAMLMLVLHYLVEFVFHLARLIYFADKQEMAGHCFMVFDVLFVLVRLGSITLAVLTFWYGLQQSSQDSIDIATGNFNTKIFRIYCLLATCLLQAWMMWNFLTFQLRRLRERTVYTRKLRSPTKKKGKVQEEDISSLPEVDQNTAQNGLRPRKVKK</sequence>
<keyword evidence="13" id="KW-1185">Reference proteome</keyword>
<gene>
    <name evidence="12" type="ORF">MAR_032405</name>
</gene>
<evidence type="ECO:0000259" key="11">
    <source>
        <dbReference type="PROSITE" id="PS50922"/>
    </source>
</evidence>
<feature type="transmembrane region" description="Helical" evidence="10">
    <location>
        <begin position="110"/>
        <end position="132"/>
    </location>
</feature>
<keyword evidence="7 8" id="KW-0472">Membrane</keyword>
<evidence type="ECO:0000256" key="8">
    <source>
        <dbReference type="PROSITE-ProRule" id="PRU00205"/>
    </source>
</evidence>
<evidence type="ECO:0000256" key="6">
    <source>
        <dbReference type="ARBA" id="ARBA00022989"/>
    </source>
</evidence>
<evidence type="ECO:0000256" key="10">
    <source>
        <dbReference type="SAM" id="Phobius"/>
    </source>
</evidence>
<feature type="domain" description="TLC" evidence="11">
    <location>
        <begin position="147"/>
        <end position="359"/>
    </location>
</feature>
<keyword evidence="3" id="KW-0813">Transport</keyword>
<feature type="transmembrane region" description="Helical" evidence="10">
    <location>
        <begin position="250"/>
        <end position="271"/>
    </location>
</feature>
<evidence type="ECO:0000313" key="13">
    <source>
        <dbReference type="Proteomes" id="UP001164746"/>
    </source>
</evidence>
<evidence type="ECO:0000256" key="2">
    <source>
        <dbReference type="ARBA" id="ARBA00005999"/>
    </source>
</evidence>
<dbReference type="Pfam" id="PF03798">
    <property type="entry name" value="TRAM_LAG1_CLN8"/>
    <property type="match status" value="1"/>
</dbReference>
<evidence type="ECO:0000313" key="12">
    <source>
        <dbReference type="EMBL" id="WAR17811.1"/>
    </source>
</evidence>
<name>A0ABY7FAJ1_MYAAR</name>
<evidence type="ECO:0000256" key="7">
    <source>
        <dbReference type="ARBA" id="ARBA00023136"/>
    </source>
</evidence>
<comment type="similarity">
    <text evidence="2">Belongs to the TRAM family.</text>
</comment>
<dbReference type="InterPro" id="IPR016447">
    <property type="entry name" value="Translocation_assoc_membrane"/>
</dbReference>
<feature type="transmembrane region" description="Helical" evidence="10">
    <location>
        <begin position="191"/>
        <end position="208"/>
    </location>
</feature>
<organism evidence="12 13">
    <name type="scientific">Mya arenaria</name>
    <name type="common">Soft-shell clam</name>
    <dbReference type="NCBI Taxonomy" id="6604"/>
    <lineage>
        <taxon>Eukaryota</taxon>
        <taxon>Metazoa</taxon>
        <taxon>Spiralia</taxon>
        <taxon>Lophotrochozoa</taxon>
        <taxon>Mollusca</taxon>
        <taxon>Bivalvia</taxon>
        <taxon>Autobranchia</taxon>
        <taxon>Heteroconchia</taxon>
        <taxon>Euheterodonta</taxon>
        <taxon>Imparidentia</taxon>
        <taxon>Neoheterodontei</taxon>
        <taxon>Myida</taxon>
        <taxon>Myoidea</taxon>
        <taxon>Myidae</taxon>
        <taxon>Mya</taxon>
    </lineage>
</organism>
<evidence type="ECO:0000256" key="1">
    <source>
        <dbReference type="ARBA" id="ARBA00004141"/>
    </source>
</evidence>
<reference evidence="12" key="1">
    <citation type="submission" date="2022-11" db="EMBL/GenBank/DDBJ databases">
        <title>Centuries of genome instability and evolution in soft-shell clam transmissible cancer (bioRxiv).</title>
        <authorList>
            <person name="Hart S.F.M."/>
            <person name="Yonemitsu M.A."/>
            <person name="Giersch R.M."/>
            <person name="Beal B.F."/>
            <person name="Arriagada G."/>
            <person name="Davis B.W."/>
            <person name="Ostrander E.A."/>
            <person name="Goff S.P."/>
            <person name="Metzger M.J."/>
        </authorList>
    </citation>
    <scope>NUCLEOTIDE SEQUENCE</scope>
    <source>
        <strain evidence="12">MELC-2E11</strain>
        <tissue evidence="12">Siphon/mantle</tissue>
    </source>
</reference>
<dbReference type="Proteomes" id="UP001164746">
    <property type="component" value="Chromosome 10"/>
</dbReference>
<feature type="transmembrane region" description="Helical" evidence="10">
    <location>
        <begin position="153"/>
        <end position="171"/>
    </location>
</feature>